<dbReference type="InterPro" id="IPR036736">
    <property type="entry name" value="ACP-like_sf"/>
</dbReference>
<dbReference type="SUPFAM" id="SSF52777">
    <property type="entry name" value="CoA-dependent acyltransferases"/>
    <property type="match status" value="12"/>
</dbReference>
<evidence type="ECO:0000256" key="3">
    <source>
        <dbReference type="ARBA" id="ARBA00022598"/>
    </source>
</evidence>
<reference evidence="6 7" key="1">
    <citation type="submission" date="2024-07" db="EMBL/GenBank/DDBJ databases">
        <title>Draft sequence of the Neodothiora populina.</title>
        <authorList>
            <person name="Drown D.D."/>
            <person name="Schuette U.S."/>
            <person name="Buechlein A.B."/>
            <person name="Rusch D.R."/>
            <person name="Winton L.W."/>
            <person name="Adams G.A."/>
        </authorList>
    </citation>
    <scope>NUCLEOTIDE SEQUENCE [LARGE SCALE GENOMIC DNA]</scope>
    <source>
        <strain evidence="6 7">CPC 39397</strain>
    </source>
</reference>
<dbReference type="InterPro" id="IPR009081">
    <property type="entry name" value="PP-bd_ACP"/>
</dbReference>
<dbReference type="Pfam" id="PF00668">
    <property type="entry name" value="Condensation"/>
    <property type="match status" value="6"/>
</dbReference>
<evidence type="ECO:0000256" key="2">
    <source>
        <dbReference type="ARBA" id="ARBA00022553"/>
    </source>
</evidence>
<keyword evidence="7" id="KW-1185">Reference proteome</keyword>
<dbReference type="CDD" id="cd19542">
    <property type="entry name" value="CT_NRPS-like"/>
    <property type="match status" value="1"/>
</dbReference>
<dbReference type="CDD" id="cd05918">
    <property type="entry name" value="A_NRPS_SidN3_like"/>
    <property type="match status" value="2"/>
</dbReference>
<organism evidence="6 7">
    <name type="scientific">Neodothiora populina</name>
    <dbReference type="NCBI Taxonomy" id="2781224"/>
    <lineage>
        <taxon>Eukaryota</taxon>
        <taxon>Fungi</taxon>
        <taxon>Dikarya</taxon>
        <taxon>Ascomycota</taxon>
        <taxon>Pezizomycotina</taxon>
        <taxon>Dothideomycetes</taxon>
        <taxon>Dothideomycetidae</taxon>
        <taxon>Dothideales</taxon>
        <taxon>Dothioraceae</taxon>
        <taxon>Neodothiora</taxon>
    </lineage>
</organism>
<sequence>MPSPSTESVYNGVYMDDSLSILNPNPKPLDGPSLLHFLIAGPQHDGVALEYTNADGKQIWFSYKKLHAEAERLASRIVQSWGSNVGHQYQIIPLYITQCPSLYISLLAILKTGAAFCPINLDIPEDRLKFILKDTQAGTLLTTSALRSSLPVLDDVNVIVVDEDDLKSEYGHISLPTSLPEDALAYVMYTSGSTGLPKAVCLPHLAVSQSLLAHDKHIPPFDRFLQFASPTFDVSVFEIFFPWMRGRTLISCERGRLLSDLPGTITALNVDAAELTPTVAASLVRSRNNVPTLKMLLTIGEMLNPQVIQEFAGSGLQSSILYGMYGPTEAAIHCTLQPSFGVDMPAGTIGVPLDTVSCFVVKPAESAELANTIEILPQGEIGELVVGGHQLASGYLNRDEQTRSVFVSHPTFGSLYRTGDKARLLPNGVLECHGRISSGQVKLRGQRIELGEIEHAASKVQGCHAVVASVISGQLIVFCVVEDSSVTTDDLQTACRKWLPKYMIPSDVVLLDDFPYLPSGKVDKRTLEGNYKSRVTASVVDHDSISAGLMNILQTLHRVLHVEVSVSTNLGTVGLDSLKAIQVASELRKGGITSISALDLLASSTARDLQSLLDASSSLPATNRELAQAMSQALDSIRQHTYDNLLVDYDRAQIQEILPCTPVQDAMLSETNQDPRAYCNSFELSLSYGMDMIEMRSHLIRLAESHPLLRSGFCLSGTSLSTYSQLTRQHIDESQIQAVEEFNLSFSIDDPATLLYPLMIQYKQDNGALRILFQLHHALYDQWSIEILIDDLNDSIHERRISDRPSFKAINEFYLELSLSRDSQEESLEFWSNYLSGVVPSHLPSLTGDKHLAGSLDVAHYEMNIDMSITRQAAHKMGVSTHVFFQAAFTYLLGMYMGSPDVTFGTVFSGRTLPIADIEHIFGPILSTLPTRVNMSDTRTFGDILRKLQGDNRDIMKHGTVSLSDIKRTSGAPPGEGLFDSIFVWQETARMPGRNPNTCRLLETRDYLEFGLTLELEPSQEGVRAKATYQSNLLAAAAVGTMLRQIEAIVAFCVKSPDTLVQDVGQSLPSSLLSLANPEPQNFVYNQGLNSTVEKHAIHNPDKLALCFATDIDEAQVTTQELTYEELNTKANKLAHFLVSIGTRPDELVCICMEKSIDLYIGILAIVKAGAGYLPLVPEIPSARLGRILSDAKVKTALTDGQVSPIINDIGSCKAYEIASIDLSTFPTTNPDILADPSNIAYAVFTSGTTGQPKGVLVTQENILSNLTVLEKIYPVGEDSRLLQACSQAFDVSVFEIFFSWFTGMCLCSATKDVLFRDISNAINQLEVTHLSLTPTVASLVDPQSVPKVEFLVTAGEAVTTQVHRAWAGKGLYNGYGPSETTNILSVNPKVRECHPLNNVGQPFENSSAFVLSQDSGFSPLPTGALGELCFGGQQVFRGYQAMEELTNSKIVDHPTYGRVYRSGDLGRMLPDGTLLIEGRVDDQRKLRGQRIELGEISSTLLRAPFVQDCSVQIIGETKELERLVVFWIPSERASQEYALLDPVEDLSSHIIQLFQLLGDELPMYMIPSLLVPLTALPMTSQGKIDRRCLRNDLENLSPEALTGYSLATEEDSSVEPQTDTERNLTVALAEALQIPQLTVSRNTSFFALGLDSISAIRYAKAVRSLLGVSLDVSTILRRSSVARLATAIESSSSLPATSMGNHSTSARASTVGTSLGSHVIENFGAHNKTVVSVLPCTPLQEAMLAESSAGSNTAYFNRTLFKLSCDVSRLRKAWEEMVKRHDILRTAFAESDDARYPYLQVVLSEIEMPWQQMGTWTESPRSLLEPHMEQDMKLVLGFEPPYAMKVYESSSAVYLLLDMHHALYDGNAMSNLLLEVERSYHGVALPAPARFEAFLDHIVSLDMDAAEAFFAAQLDQYIPHPFPRRDGPEAKARYGVTTTQLPCKLSIVQSFLRKHNVTMIGLVQAAWVKVLSTAQNQDDLCFGSVLSGRSAPVEGVLSLVAPCFNTVPVRVNVAKSRTNLALIKTLQKINVDLLPHQMTPLRRIQAKMSLGGQRLFDSLILLQQSEAARDTTVWQLEGESGDMGFPCIVEVLPQGDTVTVSLHYDRHYIDNESSINALRSAYMAAFGSCVDYPSGDALDLIGFDKALLSGMLRSNPESLANLESQSTESSTIGNSHEDWSSTELEIRKVFAAVSGMPEDRISRDTTIYRIGLDSISAIRVSNHLRKRGFHLTAGHVLENPSCSQLASAVQSQGTSPSQTTPACDFQAFDRRFRASIKSSNEVLRTKQFTIRPCTAVQAGMISQYLQSEIQQYFNHTFYLLDTDATKSQVAQAWGQVMARHEMLRTGFVGIEDTLHPFAMLTYQDWNPQSTELRSKITNGAILSFAERERAAAKSVRKDLHYPPWCWDLFSYDGRPCLQFSAHHALFDAETLRFIQNDLRLALEGHAVPTRGSIDSALTSIITSSTNKQLEQAAFWSNHLKDAPVSRFPNLCPVRVSEGSISEIETICRVSQSAMEDRCRTMSTTLQAAGQAAWARLLAAYSGESRICFGVVLSGRNTAETMACPFPCITTLPITADTSLANDELLPELLSSLTAIRKYQFTPLTDIQRYAGRPSEALFDSLFAYQKPLIEDSPDSSWDIAHTSASVDYSISIEMEVLPRDQLRFRLTVNTAHIPSPQGRIMLGQFESLLMSILGESHRDGLSLSVVPPKHPVLPTDIRFLHEFVAATVSACPDRIAMEFVRNLVDGQVSSKSWTYRDLDEESNRVAQFLVQRGVQSNSVVAASFDKCPEASFVFLGILKAGCAFCAIDPTAPVARKQFILEDSNAKLLFTSANTVKELEGTSSCEIVNAIDNEELQCMPVEAVPEPRLTHSSISYVLYTSGTTGLPKGCELTHDNAVQGLLAFQEIFSGRWTKDSRWLQFASYHFDVAVLEQFWTWSVGIRLVCAPRDLILEDLAGFIDTLQISHLDLTPSLGRLLDPTLVPSLHQGVFITGGEAVKQDMIESWGDFGCLFNFYGPTECTIGVTTFPCVPCEGKPSNIGWQFPNVGTFVLAPGTKTPVMRGGIGELCISGKLVGKGYLNRPELTEDRFPNLDGYNERIYRTGDLVRLLHDDSIEFLGRQDSQVKLRGQRLEIDEIESVIRTCPDIQDVVCLVAKHPKQDKDLLVGFIGLSPKRKQFPPTPASVESSQSIIAAARAACEERLPGYMVPTHFIPIEHIPLSINNKVEEKQLRQLYRELPNSTVQQYSAQSQDQKPLNSTEQSIARILASLLKINESELSGSSNVFALGLSSITAIQFVRRLKAGGFPRAQVTMVMQNATISGLAKTISTDTQHDNRGIIAAKQSISACRQRYRGFASQILGSDPDDIEDIAACTPLQQGLISRSMNADSLLYFNALRYELQSVNVEQLKDSFQQAVKQTQILRTAFIETDDGYVQVVKNSTLLTWYEILDVTEGALEDRLKKRKEEWRSRNDPHLLSPFEVVVAQSHDRIVLVVHIHHALYDGNSIDILLDNITGLYRDHGANFGRPFIEVLPFGPLRQVEGVKDFWLEYLDDLHKEPMTSLDQAGSHDILQSVNSDLLVGADQIRKSLNVTLQAIVQAAWSATLRKYYQGGIGAVVSGRSLDFDGVESVLGPLFNTIPFNPVVGKDDSWSDLVQRCHSFNVSALPFQHTPIRDITKWLKGGPSEPLFDTLFVFQSGIQDHGSAQQPMFILQDDTQFEADYPLSFEAQETSEGVLTLTIAAKGSICSRPRAAQLLEEFEGALSAIISDPHANIGLSLQHDFQVTKHRSISRSIGKDLNATQDFSWSPQALVLRSEIASLASLDESDIDEHVSIFELGLDSVDAVKLSSRLKKKGLVVAVSALMRLQTIPKIIDSFKKSATSQKREASHGFITELEPLLTEYAGRSTSGSSLIERVLPASPMQEALVSEMIKSGHNAYFNHDVLKISESIDIADLARAWTDVVHSSPILRTGFLEIDDPDLDVTFAQIISKPQTLIINNVDLDTDDFAPLLKSVQHEFQSRSLTEPQFQLTWVTTKSGRYLVLSIAHALYDGYSLSLIHEDVGEAYHGRYKPRPSYLEVLEGTLSASQEGATTFWRGLLSGANKTNVVSKEELHGSSTTFRREKRSKVASSDVTKFCKNEGITTQALCQTAWAFVLAHLVRDMDVMYGVVLAGRDTALAQLVTYPTMNTVVMRSILHGSRRDMLKYMQGTIADLTEHQHSPLRQIQAAYRRTMPTDGSQTVDSLFNTLFTFQRRPESSATSSPALYHSVNGASDVEYPIAVEAEVLEEGLFWRTACKSTVFSEDETENMLEQLDLVMSEIMARPENPSFEVKAQEIGICSLPPFRDTSFGSVADSQPLQDVSPTPHSPEQWSLEEDTIRSVIAQVSKTPTEEISKQTPIQNLGVDSINAIKISALLRKKSLKISVGDIIRAGSIANMAATLQARNSGSQPLPVASSSDQVSTDICLKRNLIPERFGLNRQDVESFLPATSGQVYMLSAWQRTMGQVFYPEFEYVLAGDISHNDIRAAWTSLVEHHAVLRSVFYATKDEEIPFIQAIMRSVKDSYMDLDTGDDSTSTTLTQPYAHLRVKSLPDGFGLGLKIHHALYDAVSLPLLLAELEQRLRSQNPQPPSIVAQPSFSDFITLSSGHEVKKSQEEFWTDYLRGTSALPLARTSLDSSSRRIETFDPSVVPMNERHEAVLRKQGINIQALFFAAYAQAYVGIARHEAAPETNEDVVIGIYMANRSHLDDLSAVAAPTVNLVPLRVRSPHKQSLVDVAKQIQSYLQAIGTVANSTASLWEIEKWTGVKVDTFVNFIKIPERDDDAEDAQQKPESSSVAIGEAQDGRTTAKRSQVHESSAADFKLPTELQKNIVKDAYLPSLDIEATVSNGALGIGVFGWEQMMGLERAERLIEQIAEALTSVVNVVE</sequence>
<evidence type="ECO:0000256" key="4">
    <source>
        <dbReference type="SAM" id="MobiDB-lite"/>
    </source>
</evidence>
<dbReference type="PANTHER" id="PTHR45527:SF1">
    <property type="entry name" value="FATTY ACID SYNTHASE"/>
    <property type="match status" value="1"/>
</dbReference>
<dbReference type="InterPro" id="IPR042099">
    <property type="entry name" value="ANL_N_sf"/>
</dbReference>
<feature type="domain" description="Carrier" evidence="5">
    <location>
        <begin position="1616"/>
        <end position="1693"/>
    </location>
</feature>
<dbReference type="InterPro" id="IPR001242">
    <property type="entry name" value="Condensation_dom"/>
</dbReference>
<feature type="region of interest" description="Disordered" evidence="4">
    <location>
        <begin position="4819"/>
        <end position="4854"/>
    </location>
</feature>
<feature type="domain" description="Carrier" evidence="5">
    <location>
        <begin position="4367"/>
        <end position="4443"/>
    </location>
</feature>
<feature type="domain" description="Carrier" evidence="5">
    <location>
        <begin position="2178"/>
        <end position="2254"/>
    </location>
</feature>
<dbReference type="Gene3D" id="3.40.50.12780">
    <property type="entry name" value="N-terminal domain of ligase-like"/>
    <property type="match status" value="3"/>
</dbReference>
<dbReference type="Gene3D" id="3.30.300.30">
    <property type="match status" value="3"/>
</dbReference>
<evidence type="ECO:0000313" key="7">
    <source>
        <dbReference type="Proteomes" id="UP001562354"/>
    </source>
</evidence>
<dbReference type="InterPro" id="IPR010071">
    <property type="entry name" value="AA_adenyl_dom"/>
</dbReference>
<dbReference type="EMBL" id="JBFMKM010000003">
    <property type="protein sequence ID" value="KAL1311274.1"/>
    <property type="molecule type" value="Genomic_DNA"/>
</dbReference>
<dbReference type="InterPro" id="IPR006162">
    <property type="entry name" value="Ppantetheine_attach_site"/>
</dbReference>
<keyword evidence="1" id="KW-0596">Phosphopantetheine</keyword>
<dbReference type="SUPFAM" id="SSF56801">
    <property type="entry name" value="Acetyl-CoA synthetase-like"/>
    <property type="match status" value="3"/>
</dbReference>
<dbReference type="SMART" id="SM00823">
    <property type="entry name" value="PKS_PP"/>
    <property type="match status" value="5"/>
</dbReference>
<feature type="domain" description="Carrier" evidence="5">
    <location>
        <begin position="3253"/>
        <end position="3330"/>
    </location>
</feature>
<dbReference type="Gene3D" id="3.30.559.10">
    <property type="entry name" value="Chloramphenicol acetyltransferase-like domain"/>
    <property type="match status" value="6"/>
</dbReference>
<dbReference type="InterPro" id="IPR045851">
    <property type="entry name" value="AMP-bd_C_sf"/>
</dbReference>
<dbReference type="PROSITE" id="PS00012">
    <property type="entry name" value="PHOSPHOPANTETHEINE"/>
    <property type="match status" value="3"/>
</dbReference>
<feature type="domain" description="Carrier" evidence="5">
    <location>
        <begin position="3802"/>
        <end position="3878"/>
    </location>
</feature>
<keyword evidence="3" id="KW-0436">Ligase</keyword>
<dbReference type="PANTHER" id="PTHR45527">
    <property type="entry name" value="NONRIBOSOMAL PEPTIDE SYNTHETASE"/>
    <property type="match status" value="1"/>
</dbReference>
<name>A0ABR3PQ13_9PEZI</name>
<dbReference type="Pfam" id="PF00550">
    <property type="entry name" value="PP-binding"/>
    <property type="match status" value="6"/>
</dbReference>
<keyword evidence="2" id="KW-0597">Phosphoprotein</keyword>
<protein>
    <recommendedName>
        <fullName evidence="5">Carrier domain-containing protein</fullName>
    </recommendedName>
</protein>
<dbReference type="GeneID" id="95975165"/>
<dbReference type="InterPro" id="IPR023213">
    <property type="entry name" value="CAT-like_dom_sf"/>
</dbReference>
<dbReference type="PROSITE" id="PS00455">
    <property type="entry name" value="AMP_BINDING"/>
    <property type="match status" value="2"/>
</dbReference>
<dbReference type="Pfam" id="PF00501">
    <property type="entry name" value="AMP-binding"/>
    <property type="match status" value="3"/>
</dbReference>
<proteinExistence type="predicted"/>
<comment type="caution">
    <text evidence="6">The sequence shown here is derived from an EMBL/GenBank/DDBJ whole genome shotgun (WGS) entry which is preliminary data.</text>
</comment>
<dbReference type="Gene3D" id="1.10.1200.10">
    <property type="entry name" value="ACP-like"/>
    <property type="match status" value="5"/>
</dbReference>
<feature type="domain" description="Carrier" evidence="5">
    <location>
        <begin position="543"/>
        <end position="617"/>
    </location>
</feature>
<dbReference type="Gene3D" id="3.30.559.30">
    <property type="entry name" value="Nonribosomal peptide synthetase, condensation domain"/>
    <property type="match status" value="6"/>
</dbReference>
<evidence type="ECO:0000313" key="6">
    <source>
        <dbReference type="EMBL" id="KAL1311274.1"/>
    </source>
</evidence>
<dbReference type="NCBIfam" id="TIGR01733">
    <property type="entry name" value="AA-adenyl-dom"/>
    <property type="match status" value="2"/>
</dbReference>
<dbReference type="InterPro" id="IPR020845">
    <property type="entry name" value="AMP-binding_CS"/>
</dbReference>
<dbReference type="InterPro" id="IPR000873">
    <property type="entry name" value="AMP-dep_synth/lig_dom"/>
</dbReference>
<dbReference type="PROSITE" id="PS50075">
    <property type="entry name" value="CARRIER"/>
    <property type="match status" value="6"/>
</dbReference>
<dbReference type="SUPFAM" id="SSF47336">
    <property type="entry name" value="ACP-like"/>
    <property type="match status" value="5"/>
</dbReference>
<dbReference type="RefSeq" id="XP_069204123.1">
    <property type="nucleotide sequence ID" value="XM_069347924.1"/>
</dbReference>
<evidence type="ECO:0000256" key="1">
    <source>
        <dbReference type="ARBA" id="ARBA00022450"/>
    </source>
</evidence>
<gene>
    <name evidence="6" type="ORF">AAFC00_001462</name>
</gene>
<dbReference type="Proteomes" id="UP001562354">
    <property type="component" value="Unassembled WGS sequence"/>
</dbReference>
<accession>A0ABR3PQ13</accession>
<dbReference type="NCBIfam" id="NF003417">
    <property type="entry name" value="PRK04813.1"/>
    <property type="match status" value="3"/>
</dbReference>
<evidence type="ECO:0000259" key="5">
    <source>
        <dbReference type="PROSITE" id="PS50075"/>
    </source>
</evidence>
<dbReference type="InterPro" id="IPR020806">
    <property type="entry name" value="PKS_PP-bd"/>
</dbReference>
<dbReference type="SMART" id="SM01294">
    <property type="entry name" value="PKS_PP_betabranch"/>
    <property type="match status" value="1"/>
</dbReference>